<name>A0AC61PN48_9FIRM</name>
<accession>A0AC61PN48</accession>
<comment type="caution">
    <text evidence="1">The sequence shown here is derived from an EMBL/GenBank/DDBJ whole genome shotgun (WGS) entry which is preliminary data.</text>
</comment>
<sequence>MTGMEKAKISRLLPRMPHRKPAELSPEEETALRQKRLAKIYRKMKRQSGKKKLNRSTAGNAVLFILMGICGVFMVLPLVMILNNAVKPLDELYQYPPRIFVRNPTLNNFTDLYVLLNESWVPFSRYILNTIIITVGGMTGHVIIASMAAYPLAKNHFPGKKILFSVVVLSMMFSWTVTQIPQYLIISWLGINNTYAALVLPAWSFGMGLYLMKQFMEQLPDSLMESARLQGANEWQIFWRIVMPNVKPAWLTLAIFQFQQMWANTGSMFLRSEELKPLQYALQQITSGGVSRAGAGAAVTFLIAAVPIIFFLICQSSIMETMTTSGMKD</sequence>
<reference evidence="1" key="1">
    <citation type="submission" date="2017-04" db="EMBL/GenBank/DDBJ databases">
        <authorList>
            <person name="Varghese N."/>
            <person name="Submissions S."/>
        </authorList>
    </citation>
    <scope>NUCLEOTIDE SEQUENCE</scope>
    <source>
        <strain evidence="1">WTE2008</strain>
    </source>
</reference>
<organism evidence="1 2">
    <name type="scientific">Aristaeella lactis</name>
    <dbReference type="NCBI Taxonomy" id="3046383"/>
    <lineage>
        <taxon>Bacteria</taxon>
        <taxon>Bacillati</taxon>
        <taxon>Bacillota</taxon>
        <taxon>Clostridia</taxon>
        <taxon>Eubacteriales</taxon>
        <taxon>Aristaeellaceae</taxon>
        <taxon>Aristaeella</taxon>
    </lineage>
</organism>
<evidence type="ECO:0000313" key="2">
    <source>
        <dbReference type="Proteomes" id="UP000192328"/>
    </source>
</evidence>
<dbReference type="Proteomes" id="UP000192328">
    <property type="component" value="Unassembled WGS sequence"/>
</dbReference>
<proteinExistence type="predicted"/>
<gene>
    <name evidence="1" type="ORF">SAMN06297397_2169</name>
</gene>
<evidence type="ECO:0000313" key="1">
    <source>
        <dbReference type="EMBL" id="SMC72106.1"/>
    </source>
</evidence>
<keyword evidence="2" id="KW-1185">Reference proteome</keyword>
<protein>
    <submittedName>
        <fullName evidence="1">ABC-type glycerol-3-phosphate transport system, permease component</fullName>
    </submittedName>
</protein>
<dbReference type="EMBL" id="FWXZ01000004">
    <property type="protein sequence ID" value="SMC72106.1"/>
    <property type="molecule type" value="Genomic_DNA"/>
</dbReference>